<evidence type="ECO:0008006" key="3">
    <source>
        <dbReference type="Google" id="ProtNLM"/>
    </source>
</evidence>
<gene>
    <name evidence="1" type="ORF">FEM48_Zijuj05G0160600</name>
</gene>
<comment type="caution">
    <text evidence="1">The sequence shown here is derived from an EMBL/GenBank/DDBJ whole genome shotgun (WGS) entry which is preliminary data.</text>
</comment>
<reference evidence="1" key="1">
    <citation type="journal article" date="2021" name="Front. Plant Sci.">
        <title>Chromosome-Scale Genome Assembly for Chinese Sour Jujube and Insights Into Its Genome Evolution and Domestication Signature.</title>
        <authorList>
            <person name="Shen L.-Y."/>
            <person name="Luo H."/>
            <person name="Wang X.-L."/>
            <person name="Wang X.-M."/>
            <person name="Qiu X.-J."/>
            <person name="Liu H."/>
            <person name="Zhou S.-S."/>
            <person name="Jia K.-H."/>
            <person name="Nie S."/>
            <person name="Bao Y.-T."/>
            <person name="Zhang R.-G."/>
            <person name="Yun Q.-Z."/>
            <person name="Chai Y.-H."/>
            <person name="Lu J.-Y."/>
            <person name="Li Y."/>
            <person name="Zhao S.-W."/>
            <person name="Mao J.-F."/>
            <person name="Jia S.-G."/>
            <person name="Mao Y.-M."/>
        </authorList>
    </citation>
    <scope>NUCLEOTIDE SEQUENCE</scope>
    <source>
        <strain evidence="1">AT0</strain>
        <tissue evidence="1">Leaf</tissue>
    </source>
</reference>
<dbReference type="AlphaFoldDB" id="A0A978VFS3"/>
<accession>A0A978VFS3</accession>
<protein>
    <recommendedName>
        <fullName evidence="3">RNase H type-1 domain-containing protein</fullName>
    </recommendedName>
</protein>
<dbReference type="EMBL" id="JAEACU010000005">
    <property type="protein sequence ID" value="KAH7529212.1"/>
    <property type="molecule type" value="Genomic_DNA"/>
</dbReference>
<dbReference type="Proteomes" id="UP000813462">
    <property type="component" value="Unassembled WGS sequence"/>
</dbReference>
<sequence>MGNGAESPLSVSKKVEKWRVPAKGWFKVNVDAAVKGQCMALAMLVRNDERAIILLDSSHCNSVTLLKLSIMAVKQSVLVEELSKASRKGHSFLQKALVSFS</sequence>
<proteinExistence type="predicted"/>
<evidence type="ECO:0000313" key="2">
    <source>
        <dbReference type="Proteomes" id="UP000813462"/>
    </source>
</evidence>
<organism evidence="1 2">
    <name type="scientific">Ziziphus jujuba var. spinosa</name>
    <dbReference type="NCBI Taxonomy" id="714518"/>
    <lineage>
        <taxon>Eukaryota</taxon>
        <taxon>Viridiplantae</taxon>
        <taxon>Streptophyta</taxon>
        <taxon>Embryophyta</taxon>
        <taxon>Tracheophyta</taxon>
        <taxon>Spermatophyta</taxon>
        <taxon>Magnoliopsida</taxon>
        <taxon>eudicotyledons</taxon>
        <taxon>Gunneridae</taxon>
        <taxon>Pentapetalae</taxon>
        <taxon>rosids</taxon>
        <taxon>fabids</taxon>
        <taxon>Rosales</taxon>
        <taxon>Rhamnaceae</taxon>
        <taxon>Paliureae</taxon>
        <taxon>Ziziphus</taxon>
    </lineage>
</organism>
<evidence type="ECO:0000313" key="1">
    <source>
        <dbReference type="EMBL" id="KAH7529212.1"/>
    </source>
</evidence>
<name>A0A978VFS3_ZIZJJ</name>